<comment type="caution">
    <text evidence="2">The sequence shown here is derived from an EMBL/GenBank/DDBJ whole genome shotgun (WGS) entry which is preliminary data.</text>
</comment>
<feature type="region of interest" description="Disordered" evidence="1">
    <location>
        <begin position="89"/>
        <end position="155"/>
    </location>
</feature>
<name>A0ABR1Q4X5_9PEZI</name>
<feature type="region of interest" description="Disordered" evidence="1">
    <location>
        <begin position="1"/>
        <end position="28"/>
    </location>
</feature>
<keyword evidence="3" id="KW-1185">Reference proteome</keyword>
<evidence type="ECO:0000256" key="1">
    <source>
        <dbReference type="SAM" id="MobiDB-lite"/>
    </source>
</evidence>
<proteinExistence type="predicted"/>
<feature type="compositionally biased region" description="Basic residues" evidence="1">
    <location>
        <begin position="129"/>
        <end position="152"/>
    </location>
</feature>
<gene>
    <name evidence="2" type="ORF">PG986_011308</name>
</gene>
<accession>A0ABR1Q4X5</accession>
<dbReference type="GeneID" id="92080592"/>
<protein>
    <submittedName>
        <fullName evidence="2">Vegetative incompatibility protein HET-E-1</fullName>
    </submittedName>
</protein>
<sequence>MPPSPSLPLRGRDSNKELPGVSIDRVTKEDPYRHENFPVTWIPPTPGGPYGICGDPPFFDPRDDYAPGDIVDYAGFFLAGLSWRHVATTATPPNPAPRARGAKQLQQPPHPVPPGRRKKFPSWSWTGMGRRRGLAARGHAVRGARARPRYRPPRLPTLVRGQVDAVPARRPARLVQRIRSGHLKAQRLGTIGEAEFLLVVRKRGRSYYRVGLLQVRSAVITEGVRDQDVRVFKLK</sequence>
<organism evidence="2 3">
    <name type="scientific">Apiospora aurea</name>
    <dbReference type="NCBI Taxonomy" id="335848"/>
    <lineage>
        <taxon>Eukaryota</taxon>
        <taxon>Fungi</taxon>
        <taxon>Dikarya</taxon>
        <taxon>Ascomycota</taxon>
        <taxon>Pezizomycotina</taxon>
        <taxon>Sordariomycetes</taxon>
        <taxon>Xylariomycetidae</taxon>
        <taxon>Amphisphaeriales</taxon>
        <taxon>Apiosporaceae</taxon>
        <taxon>Apiospora</taxon>
    </lineage>
</organism>
<dbReference type="EMBL" id="JAQQWE010000007">
    <property type="protein sequence ID" value="KAK7946987.1"/>
    <property type="molecule type" value="Genomic_DNA"/>
</dbReference>
<evidence type="ECO:0000313" key="2">
    <source>
        <dbReference type="EMBL" id="KAK7946987.1"/>
    </source>
</evidence>
<dbReference type="Proteomes" id="UP001391051">
    <property type="component" value="Unassembled WGS sequence"/>
</dbReference>
<reference evidence="2 3" key="1">
    <citation type="submission" date="2023-01" db="EMBL/GenBank/DDBJ databases">
        <title>Analysis of 21 Apiospora genomes using comparative genomics revels a genus with tremendous synthesis potential of carbohydrate active enzymes and secondary metabolites.</title>
        <authorList>
            <person name="Sorensen T."/>
        </authorList>
    </citation>
    <scope>NUCLEOTIDE SEQUENCE [LARGE SCALE GENOMIC DNA]</scope>
    <source>
        <strain evidence="2 3">CBS 24483</strain>
    </source>
</reference>
<evidence type="ECO:0000313" key="3">
    <source>
        <dbReference type="Proteomes" id="UP001391051"/>
    </source>
</evidence>
<dbReference type="RefSeq" id="XP_066697021.1">
    <property type="nucleotide sequence ID" value="XM_066847530.1"/>
</dbReference>